<organism evidence="5">
    <name type="scientific">Oppiella nova</name>
    <dbReference type="NCBI Taxonomy" id="334625"/>
    <lineage>
        <taxon>Eukaryota</taxon>
        <taxon>Metazoa</taxon>
        <taxon>Ecdysozoa</taxon>
        <taxon>Arthropoda</taxon>
        <taxon>Chelicerata</taxon>
        <taxon>Arachnida</taxon>
        <taxon>Acari</taxon>
        <taxon>Acariformes</taxon>
        <taxon>Sarcoptiformes</taxon>
        <taxon>Oribatida</taxon>
        <taxon>Brachypylina</taxon>
        <taxon>Oppioidea</taxon>
        <taxon>Oppiidae</taxon>
        <taxon>Oppiella</taxon>
    </lineage>
</organism>
<dbReference type="InterPro" id="IPR004045">
    <property type="entry name" value="Glutathione_S-Trfase_N"/>
</dbReference>
<reference evidence="5" key="1">
    <citation type="submission" date="2020-11" db="EMBL/GenBank/DDBJ databases">
        <authorList>
            <person name="Tran Van P."/>
        </authorList>
    </citation>
    <scope>NUCLEOTIDE SEQUENCE</scope>
</reference>
<dbReference type="PROSITE" id="PS50405">
    <property type="entry name" value="GST_CTER"/>
    <property type="match status" value="1"/>
</dbReference>
<dbReference type="SFLD" id="SFLDG00358">
    <property type="entry name" value="Main_(cytGST)"/>
    <property type="match status" value="1"/>
</dbReference>
<keyword evidence="6" id="KW-1185">Reference proteome</keyword>
<dbReference type="SUPFAM" id="SSF47616">
    <property type="entry name" value="GST C-terminal domain-like"/>
    <property type="match status" value="1"/>
</dbReference>
<evidence type="ECO:0000256" key="1">
    <source>
        <dbReference type="ARBA" id="ARBA00011067"/>
    </source>
</evidence>
<dbReference type="EMBL" id="OC917508">
    <property type="protein sequence ID" value="CAD7647267.1"/>
    <property type="molecule type" value="Genomic_DNA"/>
</dbReference>
<sequence length="439" mass="50159">MLNKLWFLGLVIKTWVIHPSYFNFLSGTLKKGDPKPHRPNKQVPRLYNFSMSPYGERVRLVMKAKNIEHEIVNVHLGNKPDWLTTLNPAGKIPVLEWDRDDKIICESDVICEFLDNDYPNTGPQLGATDPHQREKDREFATGVDEYMETCGFHVVLHTKDSPTKHWQTIQTELKKLDKFIANRMDNKKFLSGDVSPGLIDYMVWPIIGRLIATIDVTSGGVSAEDYLPKELPAIHDYRRHMLGDSVVRDVSPTLDQLVAFLRIVIAYNKLHEIINVHLGEKREWLAPLSHTGAVPVIQWDRDDKTLSESLVICDYLDEYYPTDSNGPQLGATDPYQWAKDREFVCNVGDYMSVYKQVLHSKEGPISQWPGDVCPGLTDYMVWPIVERLISTIDVTSSGVSAEDYMPKELSAIHDYRRHMLGDIVVSDVSPIHEQVVQHK</sequence>
<dbReference type="OrthoDB" id="6505778at2759"/>
<dbReference type="Gene3D" id="1.20.1050.10">
    <property type="match status" value="1"/>
</dbReference>
<gene>
    <name evidence="5" type="ORF">ONB1V03_LOCUS6161</name>
</gene>
<dbReference type="GO" id="GO:0006749">
    <property type="term" value="P:glutathione metabolic process"/>
    <property type="evidence" value="ECO:0007669"/>
    <property type="project" value="TreeGrafter"/>
</dbReference>
<dbReference type="InterPro" id="IPR050983">
    <property type="entry name" value="GST_Omega/HSP26"/>
</dbReference>
<dbReference type="InterPro" id="IPR036282">
    <property type="entry name" value="Glutathione-S-Trfase_C_sf"/>
</dbReference>
<dbReference type="Proteomes" id="UP000728032">
    <property type="component" value="Unassembled WGS sequence"/>
</dbReference>
<evidence type="ECO:0000256" key="2">
    <source>
        <dbReference type="SAM" id="SignalP"/>
    </source>
</evidence>
<feature type="chain" id="PRO_5036403554" evidence="2">
    <location>
        <begin position="23"/>
        <end position="439"/>
    </location>
</feature>
<evidence type="ECO:0000313" key="6">
    <source>
        <dbReference type="Proteomes" id="UP000728032"/>
    </source>
</evidence>
<protein>
    <submittedName>
        <fullName evidence="5">Uncharacterized protein</fullName>
    </submittedName>
</protein>
<dbReference type="PANTHER" id="PTHR43968">
    <property type="match status" value="1"/>
</dbReference>
<dbReference type="Pfam" id="PF13417">
    <property type="entry name" value="GST_N_3"/>
    <property type="match status" value="2"/>
</dbReference>
<dbReference type="GO" id="GO:0005737">
    <property type="term" value="C:cytoplasm"/>
    <property type="evidence" value="ECO:0007669"/>
    <property type="project" value="TreeGrafter"/>
</dbReference>
<feature type="signal peptide" evidence="2">
    <location>
        <begin position="1"/>
        <end position="22"/>
    </location>
</feature>
<name>A0A7R9LSY2_9ACAR</name>
<accession>A0A7R9LSY2</accession>
<comment type="similarity">
    <text evidence="1">Belongs to the GST superfamily. Omega family.</text>
</comment>
<dbReference type="GO" id="GO:0004364">
    <property type="term" value="F:glutathione transferase activity"/>
    <property type="evidence" value="ECO:0007669"/>
    <property type="project" value="TreeGrafter"/>
</dbReference>
<feature type="domain" description="GST C-terminal" evidence="4">
    <location>
        <begin position="129"/>
        <end position="261"/>
    </location>
</feature>
<evidence type="ECO:0000313" key="5">
    <source>
        <dbReference type="EMBL" id="CAD7647267.1"/>
    </source>
</evidence>
<dbReference type="SFLD" id="SFLDS00019">
    <property type="entry name" value="Glutathione_Transferase_(cytos"/>
    <property type="match status" value="1"/>
</dbReference>
<dbReference type="EMBL" id="CAJPVJ010002683">
    <property type="protein sequence ID" value="CAG2166646.1"/>
    <property type="molecule type" value="Genomic_DNA"/>
</dbReference>
<dbReference type="GO" id="GO:0045174">
    <property type="term" value="F:glutathione dehydrogenase (ascorbate) activity"/>
    <property type="evidence" value="ECO:0007669"/>
    <property type="project" value="TreeGrafter"/>
</dbReference>
<dbReference type="PANTHER" id="PTHR43968:SF6">
    <property type="entry name" value="GLUTATHIONE S-TRANSFERASE OMEGA"/>
    <property type="match status" value="1"/>
</dbReference>
<dbReference type="InterPro" id="IPR036249">
    <property type="entry name" value="Thioredoxin-like_sf"/>
</dbReference>
<dbReference type="Gene3D" id="3.40.30.10">
    <property type="entry name" value="Glutaredoxin"/>
    <property type="match status" value="2"/>
</dbReference>
<dbReference type="SUPFAM" id="SSF52833">
    <property type="entry name" value="Thioredoxin-like"/>
    <property type="match status" value="2"/>
</dbReference>
<evidence type="ECO:0000259" key="4">
    <source>
        <dbReference type="PROSITE" id="PS50405"/>
    </source>
</evidence>
<dbReference type="InterPro" id="IPR040079">
    <property type="entry name" value="Glutathione_S-Trfase"/>
</dbReference>
<dbReference type="PROSITE" id="PS50404">
    <property type="entry name" value="GST_NTER"/>
    <property type="match status" value="1"/>
</dbReference>
<evidence type="ECO:0000259" key="3">
    <source>
        <dbReference type="PROSITE" id="PS50404"/>
    </source>
</evidence>
<keyword evidence="2" id="KW-0732">Signal</keyword>
<dbReference type="InterPro" id="IPR010987">
    <property type="entry name" value="Glutathione-S-Trfase_C-like"/>
</dbReference>
<feature type="domain" description="GST N-terminal" evidence="3">
    <location>
        <begin position="42"/>
        <end position="122"/>
    </location>
</feature>
<dbReference type="AlphaFoldDB" id="A0A7R9LSY2"/>
<proteinExistence type="inferred from homology"/>
<dbReference type="FunFam" id="3.40.30.10:FF:000123">
    <property type="entry name" value="Glutathione transferase o1"/>
    <property type="match status" value="1"/>
</dbReference>